<evidence type="ECO:0000256" key="1">
    <source>
        <dbReference type="ARBA" id="ARBA00004141"/>
    </source>
</evidence>
<keyword evidence="6" id="KW-0631">Potassium channel</keyword>
<evidence type="ECO:0000256" key="10">
    <source>
        <dbReference type="ARBA" id="ARBA00023136"/>
    </source>
</evidence>
<feature type="transmembrane region" description="Helical" evidence="13">
    <location>
        <begin position="16"/>
        <end position="37"/>
    </location>
</feature>
<evidence type="ECO:0000256" key="6">
    <source>
        <dbReference type="ARBA" id="ARBA00022826"/>
    </source>
</evidence>
<evidence type="ECO:0000256" key="4">
    <source>
        <dbReference type="ARBA" id="ARBA00022538"/>
    </source>
</evidence>
<feature type="transmembrane region" description="Helical" evidence="13">
    <location>
        <begin position="122"/>
        <end position="143"/>
    </location>
</feature>
<dbReference type="Pfam" id="PF06736">
    <property type="entry name" value="TMEM175"/>
    <property type="match status" value="1"/>
</dbReference>
<proteinExistence type="inferred from homology"/>
<dbReference type="InterPro" id="IPR010617">
    <property type="entry name" value="TMEM175-like"/>
</dbReference>
<organism evidence="14 15">
    <name type="scientific">Svornostia abyssi</name>
    <dbReference type="NCBI Taxonomy" id="2898438"/>
    <lineage>
        <taxon>Bacteria</taxon>
        <taxon>Bacillati</taxon>
        <taxon>Actinomycetota</taxon>
        <taxon>Thermoleophilia</taxon>
        <taxon>Solirubrobacterales</taxon>
        <taxon>Baekduiaceae</taxon>
        <taxon>Svornostia</taxon>
    </lineage>
</organism>
<reference evidence="15" key="1">
    <citation type="submission" date="2021-11" db="EMBL/GenBank/DDBJ databases">
        <title>Cultivation dependent microbiological survey of springs from the worlds oldest radium mine currently devoted to the extraction of radon-saturated water.</title>
        <authorList>
            <person name="Kapinusova G."/>
            <person name="Smrhova T."/>
            <person name="Strejcek M."/>
            <person name="Suman J."/>
            <person name="Jani K."/>
            <person name="Pajer P."/>
            <person name="Uhlik O."/>
        </authorList>
    </citation>
    <scope>NUCLEOTIDE SEQUENCE [LARGE SCALE GENOMIC DNA]</scope>
    <source>
        <strain evidence="15">J379</strain>
    </source>
</reference>
<accession>A0ABY5PAA8</accession>
<keyword evidence="4" id="KW-0633">Potassium transport</keyword>
<keyword evidence="15" id="KW-1185">Reference proteome</keyword>
<evidence type="ECO:0000256" key="13">
    <source>
        <dbReference type="SAM" id="Phobius"/>
    </source>
</evidence>
<protein>
    <submittedName>
        <fullName evidence="14">DUF1211 domain-containing protein</fullName>
    </submittedName>
</protein>
<keyword evidence="3" id="KW-0813">Transport</keyword>
<feature type="transmembrane region" description="Helical" evidence="13">
    <location>
        <begin position="87"/>
        <end position="107"/>
    </location>
</feature>
<evidence type="ECO:0000256" key="12">
    <source>
        <dbReference type="ARBA" id="ARBA00034430"/>
    </source>
</evidence>
<evidence type="ECO:0000313" key="15">
    <source>
        <dbReference type="Proteomes" id="UP001058860"/>
    </source>
</evidence>
<evidence type="ECO:0000313" key="14">
    <source>
        <dbReference type="EMBL" id="UUY01635.1"/>
    </source>
</evidence>
<evidence type="ECO:0000256" key="8">
    <source>
        <dbReference type="ARBA" id="ARBA00022989"/>
    </source>
</evidence>
<evidence type="ECO:0000256" key="3">
    <source>
        <dbReference type="ARBA" id="ARBA00022448"/>
    </source>
</evidence>
<keyword evidence="10 13" id="KW-0472">Membrane</keyword>
<feature type="transmembrane region" description="Helical" evidence="13">
    <location>
        <begin position="57"/>
        <end position="75"/>
    </location>
</feature>
<evidence type="ECO:0000256" key="11">
    <source>
        <dbReference type="ARBA" id="ARBA00023303"/>
    </source>
</evidence>
<evidence type="ECO:0000256" key="7">
    <source>
        <dbReference type="ARBA" id="ARBA00022958"/>
    </source>
</evidence>
<comment type="catalytic activity">
    <reaction evidence="12">
        <text>K(+)(in) = K(+)(out)</text>
        <dbReference type="Rhea" id="RHEA:29463"/>
        <dbReference type="ChEBI" id="CHEBI:29103"/>
    </reaction>
</comment>
<gene>
    <name evidence="14" type="ORF">LRS13_12930</name>
</gene>
<dbReference type="EMBL" id="CP088295">
    <property type="protein sequence ID" value="UUY01635.1"/>
    <property type="molecule type" value="Genomic_DNA"/>
</dbReference>
<dbReference type="RefSeq" id="WP_353862189.1">
    <property type="nucleotide sequence ID" value="NZ_CP088295.1"/>
</dbReference>
<keyword evidence="5 13" id="KW-0812">Transmembrane</keyword>
<keyword evidence="11" id="KW-0407">Ion channel</keyword>
<dbReference type="PANTHER" id="PTHR31462:SF5">
    <property type="entry name" value="ENDOSOMAL_LYSOSOMAL PROTON CHANNEL TMEM175"/>
    <property type="match status" value="1"/>
</dbReference>
<feature type="transmembrane region" description="Helical" evidence="13">
    <location>
        <begin position="164"/>
        <end position="194"/>
    </location>
</feature>
<name>A0ABY5PAA8_9ACTN</name>
<evidence type="ECO:0000256" key="5">
    <source>
        <dbReference type="ARBA" id="ARBA00022692"/>
    </source>
</evidence>
<comment type="similarity">
    <text evidence="2">Belongs to the TMEM175 family.</text>
</comment>
<keyword evidence="7" id="KW-0630">Potassium</keyword>
<sequence>MTLHDREESELEFGRVLAFSDGVFAIAITLLVLSIDIPTVPEASNTLPLPEELWDVRWQVVAYFISFAVVGLFWVHHHRMLANLRGFDGTLMALNLVVLCFIALLPVPTELLGEYGNEAWGVWPYAVCMACVSLAMGAIFRYAHRNDLLREPPATPAALRAQQLRTLVPAVVFLLSAPMAFVSPLLATGMWALLLVTRYLIPAE</sequence>
<evidence type="ECO:0000256" key="2">
    <source>
        <dbReference type="ARBA" id="ARBA00006920"/>
    </source>
</evidence>
<keyword evidence="9" id="KW-0406">Ion transport</keyword>
<evidence type="ECO:0000256" key="9">
    <source>
        <dbReference type="ARBA" id="ARBA00023065"/>
    </source>
</evidence>
<keyword evidence="8 13" id="KW-1133">Transmembrane helix</keyword>
<dbReference type="PANTHER" id="PTHR31462">
    <property type="entry name" value="ENDOSOMAL/LYSOSOMAL POTASSIUM CHANNEL TMEM175"/>
    <property type="match status" value="1"/>
</dbReference>
<comment type="subcellular location">
    <subcellularLocation>
        <location evidence="1">Membrane</location>
        <topology evidence="1">Multi-pass membrane protein</topology>
    </subcellularLocation>
</comment>
<dbReference type="Proteomes" id="UP001058860">
    <property type="component" value="Chromosome"/>
</dbReference>